<evidence type="ECO:0000256" key="1">
    <source>
        <dbReference type="ARBA" id="ARBA00023125"/>
    </source>
</evidence>
<dbReference type="SUPFAM" id="SSF46689">
    <property type="entry name" value="Homeodomain-like"/>
    <property type="match status" value="1"/>
</dbReference>
<evidence type="ECO:0000313" key="5">
    <source>
        <dbReference type="Proteomes" id="UP000029096"/>
    </source>
</evidence>
<dbReference type="InterPro" id="IPR050624">
    <property type="entry name" value="HTH-type_Tx_Regulator"/>
</dbReference>
<dbReference type="Pfam" id="PF00440">
    <property type="entry name" value="TetR_N"/>
    <property type="match status" value="1"/>
</dbReference>
<proteinExistence type="predicted"/>
<dbReference type="AlphaFoldDB" id="A0A086ZHL4"/>
<dbReference type="InterPro" id="IPR009057">
    <property type="entry name" value="Homeodomain-like_sf"/>
</dbReference>
<name>A0A086ZHL4_9BIFI</name>
<sequence>MSRPRHDSSQPSATIRMEEAFWELLEEKRYSKITVTDIVERADVNRNSFYYHYNKLNALAQSAVRHCVEDIVKTLPEIGQDYSETWRNIVVQTLGVPSNMKNLRRIRLLVGEHSCARLLECINETMYDCLGKWLNLGDEIGTVSGLTLEFTVGGLLCLISAWPALKHHCNINELNNLDSALIARSVYLTLTNERAPSLQIQLLRMALKETNDSMIDAIHKTETEDPEFKQEMDSLLVGMRHAEQRNDNPQAPHTSE</sequence>
<evidence type="ECO:0000256" key="2">
    <source>
        <dbReference type="PROSITE-ProRule" id="PRU00335"/>
    </source>
</evidence>
<feature type="DNA-binding region" description="H-T-H motif" evidence="2">
    <location>
        <begin position="34"/>
        <end position="53"/>
    </location>
</feature>
<feature type="domain" description="HTH tetR-type" evidence="3">
    <location>
        <begin position="11"/>
        <end position="71"/>
    </location>
</feature>
<dbReference type="Gene3D" id="1.10.357.10">
    <property type="entry name" value="Tetracycline Repressor, domain 2"/>
    <property type="match status" value="1"/>
</dbReference>
<dbReference type="eggNOG" id="COG1309">
    <property type="taxonomic scope" value="Bacteria"/>
</dbReference>
<keyword evidence="5" id="KW-1185">Reference proteome</keyword>
<comment type="caution">
    <text evidence="4">The sequence shown here is derived from an EMBL/GenBank/DDBJ whole genome shotgun (WGS) entry which is preliminary data.</text>
</comment>
<dbReference type="RefSeq" id="WP_081930344.1">
    <property type="nucleotide sequence ID" value="NZ_JDUS01000007.1"/>
</dbReference>
<dbReference type="InterPro" id="IPR001647">
    <property type="entry name" value="HTH_TetR"/>
</dbReference>
<accession>A0A086ZHL4</accession>
<dbReference type="PROSITE" id="PS50977">
    <property type="entry name" value="HTH_TETR_2"/>
    <property type="match status" value="1"/>
</dbReference>
<dbReference type="PANTHER" id="PTHR43479">
    <property type="entry name" value="ACREF/ENVCD OPERON REPRESSOR-RELATED"/>
    <property type="match status" value="1"/>
</dbReference>
<dbReference type="GO" id="GO:0003677">
    <property type="term" value="F:DNA binding"/>
    <property type="evidence" value="ECO:0007669"/>
    <property type="project" value="UniProtKB-UniRule"/>
</dbReference>
<protein>
    <submittedName>
        <fullName evidence="4">Transcriptional regulator, TetR family</fullName>
    </submittedName>
</protein>
<dbReference type="STRING" id="1437606.BBOH_0821"/>
<organism evidence="4 5">
    <name type="scientific">Bifidobacterium bohemicum DSM 22767</name>
    <dbReference type="NCBI Taxonomy" id="1437606"/>
    <lineage>
        <taxon>Bacteria</taxon>
        <taxon>Bacillati</taxon>
        <taxon>Actinomycetota</taxon>
        <taxon>Actinomycetes</taxon>
        <taxon>Bifidobacteriales</taxon>
        <taxon>Bifidobacteriaceae</taxon>
        <taxon>Bifidobacterium</taxon>
    </lineage>
</organism>
<dbReference type="Proteomes" id="UP000029096">
    <property type="component" value="Unassembled WGS sequence"/>
</dbReference>
<dbReference type="OrthoDB" id="9810250at2"/>
<dbReference type="EMBL" id="JGYP01000002">
    <property type="protein sequence ID" value="KFI46014.1"/>
    <property type="molecule type" value="Genomic_DNA"/>
</dbReference>
<evidence type="ECO:0000313" key="4">
    <source>
        <dbReference type="EMBL" id="KFI46014.1"/>
    </source>
</evidence>
<reference evidence="4 5" key="1">
    <citation type="submission" date="2014-03" db="EMBL/GenBank/DDBJ databases">
        <title>Genomics of Bifidobacteria.</title>
        <authorList>
            <person name="Ventura M."/>
            <person name="Milani C."/>
            <person name="Lugli G.A."/>
        </authorList>
    </citation>
    <scope>NUCLEOTIDE SEQUENCE [LARGE SCALE GENOMIC DNA]</scope>
    <source>
        <strain evidence="4 5">DSM 22767</strain>
    </source>
</reference>
<evidence type="ECO:0000259" key="3">
    <source>
        <dbReference type="PROSITE" id="PS50977"/>
    </source>
</evidence>
<gene>
    <name evidence="4" type="ORF">BBOH_0821</name>
</gene>
<dbReference type="PANTHER" id="PTHR43479:SF11">
    <property type="entry name" value="ACREF_ENVCD OPERON REPRESSOR-RELATED"/>
    <property type="match status" value="1"/>
</dbReference>
<keyword evidence="1 2" id="KW-0238">DNA-binding</keyword>